<evidence type="ECO:0000313" key="2">
    <source>
        <dbReference type="Proteomes" id="UP000467105"/>
    </source>
</evidence>
<dbReference type="Gene3D" id="2.40.400.10">
    <property type="entry name" value="Acetoacetate decarboxylase-like"/>
    <property type="match status" value="1"/>
</dbReference>
<proteinExistence type="predicted"/>
<sequence>MTASQHTIAGTVLTMPVRIRKATQHMAMFSVDADAAQRLIDYSGLQVCRYLPGRAVVVLMLMHYIDGDLGQYHEFGTSVMVNPPGSRAKGPRALQSAGAFIHHLPVDQAFTLEAGTTIWGYPKVMADFTVREGRDFSFDLSIDRQLVVSMDFRRGLPFRLTPRQQSQRTYSHRDGVTRETSFEHTLDGVRTRFGGVHMRLGDHPYAKELASLGLPKRAMVSSSVDEVQMTFGDAQEIS</sequence>
<reference evidence="1 2" key="1">
    <citation type="journal article" date="2019" name="Emerg. Microbes Infect.">
        <title>Comprehensive subspecies identification of 175 nontuberculous mycobacteria species based on 7547 genomic profiles.</title>
        <authorList>
            <person name="Matsumoto Y."/>
            <person name="Kinjo T."/>
            <person name="Motooka D."/>
            <person name="Nabeya D."/>
            <person name="Jung N."/>
            <person name="Uechi K."/>
            <person name="Horii T."/>
            <person name="Iida T."/>
            <person name="Fujita J."/>
            <person name="Nakamura S."/>
        </authorList>
    </citation>
    <scope>NUCLEOTIDE SEQUENCE [LARGE SCALE GENOMIC DNA]</scope>
    <source>
        <strain evidence="1 2">JCM 14742</strain>
    </source>
</reference>
<accession>A0A7I7Z0Q1</accession>
<dbReference type="RefSeq" id="WP_232066681.1">
    <property type="nucleotide sequence ID" value="NZ_AP022614.1"/>
</dbReference>
<protein>
    <submittedName>
        <fullName evidence="1">Acetoacetate decarboxylase</fullName>
    </submittedName>
</protein>
<dbReference type="EMBL" id="AP022614">
    <property type="protein sequence ID" value="BBZ47167.1"/>
    <property type="molecule type" value="Genomic_DNA"/>
</dbReference>
<dbReference type="InterPro" id="IPR023375">
    <property type="entry name" value="ADC_dom_sf"/>
</dbReference>
<dbReference type="Proteomes" id="UP000467105">
    <property type="component" value="Chromosome"/>
</dbReference>
<evidence type="ECO:0000313" key="1">
    <source>
        <dbReference type="EMBL" id="BBZ47167.1"/>
    </source>
</evidence>
<dbReference type="Pfam" id="PF06314">
    <property type="entry name" value="ADC"/>
    <property type="match status" value="1"/>
</dbReference>
<dbReference type="InterPro" id="IPR010451">
    <property type="entry name" value="Acetoacetate_decarboxylase"/>
</dbReference>
<organism evidence="1 2">
    <name type="scientific">Mycobacterium parmense</name>
    <dbReference type="NCBI Taxonomy" id="185642"/>
    <lineage>
        <taxon>Bacteria</taxon>
        <taxon>Bacillati</taxon>
        <taxon>Actinomycetota</taxon>
        <taxon>Actinomycetes</taxon>
        <taxon>Mycobacteriales</taxon>
        <taxon>Mycobacteriaceae</taxon>
        <taxon>Mycobacterium</taxon>
        <taxon>Mycobacterium simiae complex</taxon>
    </lineage>
</organism>
<dbReference type="GO" id="GO:0016829">
    <property type="term" value="F:lyase activity"/>
    <property type="evidence" value="ECO:0007669"/>
    <property type="project" value="InterPro"/>
</dbReference>
<name>A0A7I7Z0Q1_9MYCO</name>
<gene>
    <name evidence="1" type="ORF">MPRM_44480</name>
</gene>
<dbReference type="AlphaFoldDB" id="A0A7I7Z0Q1"/>
<dbReference type="SUPFAM" id="SSF160104">
    <property type="entry name" value="Acetoacetate decarboxylase-like"/>
    <property type="match status" value="1"/>
</dbReference>
<keyword evidence="2" id="KW-1185">Reference proteome</keyword>